<dbReference type="KEGG" id="dco:SAMEA4475696_1897"/>
<dbReference type="GeneID" id="63460081"/>
<sequence>MVPRTATGKRRTASSTAALDLLAKAHTICTRALNTQTAPERYVDAHLAALRAAGAIVAAKLGTPTPRGTWAAVAELAPELSDWSIYFARATTRRQRIENGLWEPSDDEAASFVEASKTFIDLTAAVLGVPLTPASPVANTTRPPRTEGHEQRMERMVSNGF</sequence>
<evidence type="ECO:0000313" key="3">
    <source>
        <dbReference type="EMBL" id="SNV23786.1"/>
    </source>
</evidence>
<evidence type="ECO:0000259" key="2">
    <source>
        <dbReference type="Pfam" id="PF18726"/>
    </source>
</evidence>
<proteinExistence type="predicted"/>
<dbReference type="Pfam" id="PF18726">
    <property type="entry name" value="HEPN_SAV_6107"/>
    <property type="match status" value="1"/>
</dbReference>
<accession>A0A239VPG3</accession>
<dbReference type="STRING" id="1121387.GCA_000429885_00267"/>
<feature type="region of interest" description="Disordered" evidence="1">
    <location>
        <begin position="135"/>
        <end position="161"/>
    </location>
</feature>
<keyword evidence="4" id="KW-1185">Reference proteome</keyword>
<feature type="compositionally biased region" description="Basic and acidic residues" evidence="1">
    <location>
        <begin position="144"/>
        <end position="155"/>
    </location>
</feature>
<dbReference type="Proteomes" id="UP000242637">
    <property type="component" value="Chromosome 1"/>
</dbReference>
<name>A0A239VPG3_9MICO</name>
<dbReference type="OrthoDB" id="4570063at2"/>
<dbReference type="EMBL" id="LT906453">
    <property type="protein sequence ID" value="SNV23786.1"/>
    <property type="molecule type" value="Genomic_DNA"/>
</dbReference>
<protein>
    <recommendedName>
        <fullName evidence="2">SAV-6107-like HEPN domain-containing protein</fullName>
    </recommendedName>
</protein>
<organism evidence="3 4">
    <name type="scientific">Dermatophilus congolensis</name>
    <dbReference type="NCBI Taxonomy" id="1863"/>
    <lineage>
        <taxon>Bacteria</taxon>
        <taxon>Bacillati</taxon>
        <taxon>Actinomycetota</taxon>
        <taxon>Actinomycetes</taxon>
        <taxon>Micrococcales</taxon>
        <taxon>Dermatophilaceae</taxon>
        <taxon>Dermatophilus</taxon>
    </lineage>
</organism>
<evidence type="ECO:0000313" key="4">
    <source>
        <dbReference type="Proteomes" id="UP000242637"/>
    </source>
</evidence>
<dbReference type="AlphaFoldDB" id="A0A239VPG3"/>
<reference evidence="3 4" key="1">
    <citation type="submission" date="2017-06" db="EMBL/GenBank/DDBJ databases">
        <authorList>
            <consortium name="Pathogen Informatics"/>
        </authorList>
    </citation>
    <scope>NUCLEOTIDE SEQUENCE [LARGE SCALE GENOMIC DNA]</scope>
    <source>
        <strain evidence="3 4">NCTC13039</strain>
    </source>
</reference>
<feature type="domain" description="SAV-6107-like HEPN" evidence="2">
    <location>
        <begin position="33"/>
        <end position="122"/>
    </location>
</feature>
<dbReference type="InterPro" id="IPR040891">
    <property type="entry name" value="HEPN_SAV_6107"/>
</dbReference>
<dbReference type="RefSeq" id="WP_051277111.1">
    <property type="nucleotide sequence ID" value="NZ_JAAFNI010000001.1"/>
</dbReference>
<evidence type="ECO:0000256" key="1">
    <source>
        <dbReference type="SAM" id="MobiDB-lite"/>
    </source>
</evidence>
<gene>
    <name evidence="3" type="ORF">SAMEA4475696_01897</name>
</gene>